<evidence type="ECO:0000313" key="1">
    <source>
        <dbReference type="EMBL" id="TFK63595.1"/>
    </source>
</evidence>
<dbReference type="Proteomes" id="UP000308600">
    <property type="component" value="Unassembled WGS sequence"/>
</dbReference>
<protein>
    <submittedName>
        <fullName evidence="1">Uncharacterized protein</fullName>
    </submittedName>
</protein>
<organism evidence="1 2">
    <name type="scientific">Pluteus cervinus</name>
    <dbReference type="NCBI Taxonomy" id="181527"/>
    <lineage>
        <taxon>Eukaryota</taxon>
        <taxon>Fungi</taxon>
        <taxon>Dikarya</taxon>
        <taxon>Basidiomycota</taxon>
        <taxon>Agaricomycotina</taxon>
        <taxon>Agaricomycetes</taxon>
        <taxon>Agaricomycetidae</taxon>
        <taxon>Agaricales</taxon>
        <taxon>Pluteineae</taxon>
        <taxon>Pluteaceae</taxon>
        <taxon>Pluteus</taxon>
    </lineage>
</organism>
<evidence type="ECO:0000313" key="2">
    <source>
        <dbReference type="Proteomes" id="UP000308600"/>
    </source>
</evidence>
<proteinExistence type="predicted"/>
<gene>
    <name evidence="1" type="ORF">BDN72DRAFT_847463</name>
</gene>
<sequence length="489" mass="54493">MPPPFSTTGLTTDEIYRKVDEEIFQLQDHLTSLKTFRNSLSPISKTPVELLSRIFVHAHECGNVSESKDLTTRFSISWVCRRLRSVALGTPSLWATVARDNRKRLKPVDSEFVRELVARGRHLNLSVDLFSPSKDVLSTCFSSISKIQHLRVQNGSENIDFGGLFSEAAPILTSLDITSFTLSCAKFPPVACPQLAFLTLRKCKTLDLDSLASQTMTKLHILEPQSRESPTSILGLLSALPNLTELMLVDCFSREDGNLTDNPILLPHLQDVTIKDARFSTVFCLLACLDVPQASITLIWPESRDISALHDLTWPLRHYLGKISLDIHRLTFHHNDPDFSFTISGASHSHCHSFQFPGQGLDFADIEINYNNFHLAELQYFSTNGFTLPILKSLGALPKLTTVALTGSPAVQRFINWLARGTGDNIPFRPLETLILCDLQDAKELLRCGRVLKEIIKTRGSLALKLVNCTVRAVGISKFKKLVGDTSVI</sequence>
<name>A0ACD3ACY3_9AGAR</name>
<dbReference type="EMBL" id="ML208515">
    <property type="protein sequence ID" value="TFK63595.1"/>
    <property type="molecule type" value="Genomic_DNA"/>
</dbReference>
<accession>A0ACD3ACY3</accession>
<reference evidence="1 2" key="1">
    <citation type="journal article" date="2019" name="Nat. Ecol. Evol.">
        <title>Megaphylogeny resolves global patterns of mushroom evolution.</title>
        <authorList>
            <person name="Varga T."/>
            <person name="Krizsan K."/>
            <person name="Foldi C."/>
            <person name="Dima B."/>
            <person name="Sanchez-Garcia M."/>
            <person name="Sanchez-Ramirez S."/>
            <person name="Szollosi G.J."/>
            <person name="Szarkandi J.G."/>
            <person name="Papp V."/>
            <person name="Albert L."/>
            <person name="Andreopoulos W."/>
            <person name="Angelini C."/>
            <person name="Antonin V."/>
            <person name="Barry K.W."/>
            <person name="Bougher N.L."/>
            <person name="Buchanan P."/>
            <person name="Buyck B."/>
            <person name="Bense V."/>
            <person name="Catcheside P."/>
            <person name="Chovatia M."/>
            <person name="Cooper J."/>
            <person name="Damon W."/>
            <person name="Desjardin D."/>
            <person name="Finy P."/>
            <person name="Geml J."/>
            <person name="Haridas S."/>
            <person name="Hughes K."/>
            <person name="Justo A."/>
            <person name="Karasinski D."/>
            <person name="Kautmanova I."/>
            <person name="Kiss B."/>
            <person name="Kocsube S."/>
            <person name="Kotiranta H."/>
            <person name="LaButti K.M."/>
            <person name="Lechner B.E."/>
            <person name="Liimatainen K."/>
            <person name="Lipzen A."/>
            <person name="Lukacs Z."/>
            <person name="Mihaltcheva S."/>
            <person name="Morgado L.N."/>
            <person name="Niskanen T."/>
            <person name="Noordeloos M.E."/>
            <person name="Ohm R.A."/>
            <person name="Ortiz-Santana B."/>
            <person name="Ovrebo C."/>
            <person name="Racz N."/>
            <person name="Riley R."/>
            <person name="Savchenko A."/>
            <person name="Shiryaev A."/>
            <person name="Soop K."/>
            <person name="Spirin V."/>
            <person name="Szebenyi C."/>
            <person name="Tomsovsky M."/>
            <person name="Tulloss R.E."/>
            <person name="Uehling J."/>
            <person name="Grigoriev I.V."/>
            <person name="Vagvolgyi C."/>
            <person name="Papp T."/>
            <person name="Martin F.M."/>
            <person name="Miettinen O."/>
            <person name="Hibbett D.S."/>
            <person name="Nagy L.G."/>
        </authorList>
    </citation>
    <scope>NUCLEOTIDE SEQUENCE [LARGE SCALE GENOMIC DNA]</scope>
    <source>
        <strain evidence="1 2">NL-1719</strain>
    </source>
</reference>
<keyword evidence="2" id="KW-1185">Reference proteome</keyword>